<dbReference type="AlphaFoldDB" id="A0A7C4Q2N4"/>
<evidence type="ECO:0000313" key="1">
    <source>
        <dbReference type="EMBL" id="HGS87947.1"/>
    </source>
</evidence>
<protein>
    <submittedName>
        <fullName evidence="1">Type I-B CRISPR-associated protein Cas8b1/Cst1</fullName>
    </submittedName>
</protein>
<gene>
    <name evidence="1" type="primary">cas8a1</name>
    <name evidence="1" type="ORF">ENT17_10045</name>
</gene>
<accession>A0A7C4Q2N4</accession>
<sequence>MPLNLEYTGHPFYDVGLATLTAFARKQYPAELEPADLQAAADYMKKNYVVNPLKSFLTVAFPNSGFTQPAYEKQPEKRVIYADATLYAFNAPAGGELDPLNNRPAADARYDVKGELPPGRAYRQHLPLLTGEGVINFFPYGDAGLPLSGVSMLAVQALPLGCAKVSGRLLAVHSDSPALLLYFARTFLETNRRNIQLAQTAGDSKLPETSPYQPRTLLIDLLHAAVRQAEDRAADQPLTLTAYHFTNSGQGAELQIYPLPLEVGAFLRAAAGPAYRAQWEALMQRGWQLPRSGKENQPHYNRLYEDLFSLPDAAPVFIRRYFLRRPASRKDKLDPTTEYDTRREANLISWSLTELFLRKVMQMEKERIDSIRSLGDQLAQYVLQSNDRSFFNTFWMARNYGQVRAALIRASARQVRNQHPPLIGLDQFLNVFEQYEDVPNGDWRLGRDLVLIRMLERLYAQGWLQQHAEELPEAEEDAAQETD</sequence>
<dbReference type="NCBIfam" id="TIGR01908">
    <property type="entry name" value="cas_CXXC_CXXC"/>
    <property type="match status" value="1"/>
</dbReference>
<organism evidence="1">
    <name type="scientific">Bellilinea caldifistulae</name>
    <dbReference type="NCBI Taxonomy" id="360411"/>
    <lineage>
        <taxon>Bacteria</taxon>
        <taxon>Bacillati</taxon>
        <taxon>Chloroflexota</taxon>
        <taxon>Anaerolineae</taxon>
        <taxon>Anaerolineales</taxon>
        <taxon>Anaerolineaceae</taxon>
        <taxon>Bellilinea</taxon>
    </lineage>
</organism>
<comment type="caution">
    <text evidence="1">The sequence shown here is derived from an EMBL/GenBank/DDBJ whole genome shotgun (WGS) entry which is preliminary data.</text>
</comment>
<reference evidence="1" key="1">
    <citation type="journal article" date="2020" name="mSystems">
        <title>Genome- and Community-Level Interaction Insights into Carbon Utilization and Element Cycling Functions of Hydrothermarchaeota in Hydrothermal Sediment.</title>
        <authorList>
            <person name="Zhou Z."/>
            <person name="Liu Y."/>
            <person name="Xu W."/>
            <person name="Pan J."/>
            <person name="Luo Z.H."/>
            <person name="Li M."/>
        </authorList>
    </citation>
    <scope>NUCLEOTIDE SEQUENCE [LARGE SCALE GENOMIC DNA]</scope>
    <source>
        <strain evidence="1">SpSt-556</strain>
    </source>
</reference>
<dbReference type="EMBL" id="DSXR01000098">
    <property type="protein sequence ID" value="HGS87947.1"/>
    <property type="molecule type" value="Genomic_DNA"/>
</dbReference>
<dbReference type="InterPro" id="IPR010180">
    <property type="entry name" value="CRISPR-assoc_prot_CXXC-CXXC"/>
</dbReference>
<proteinExistence type="predicted"/>
<name>A0A7C4Q2N4_9CHLR</name>